<proteinExistence type="predicted"/>
<sequence>MTHTEIASELFSKRYYCSQSVLAAFAEELEMTK</sequence>
<dbReference type="AlphaFoldDB" id="A0A1M7KEX9"/>
<dbReference type="Proteomes" id="UP000184394">
    <property type="component" value="Unassembled WGS sequence"/>
</dbReference>
<protein>
    <submittedName>
        <fullName evidence="1">Uncharacterized protein</fullName>
    </submittedName>
</protein>
<accession>A0A1M7KEX9</accession>
<dbReference type="EMBL" id="FRCT01000008">
    <property type="protein sequence ID" value="SHM63765.1"/>
    <property type="molecule type" value="Genomic_DNA"/>
</dbReference>
<gene>
    <name evidence="1" type="ORF">SAMN04487860_10891</name>
</gene>
<evidence type="ECO:0000313" key="1">
    <source>
        <dbReference type="EMBL" id="SHM63765.1"/>
    </source>
</evidence>
<organism evidence="1 2">
    <name type="scientific">Ruminococcus flavefaciens</name>
    <dbReference type="NCBI Taxonomy" id="1265"/>
    <lineage>
        <taxon>Bacteria</taxon>
        <taxon>Bacillati</taxon>
        <taxon>Bacillota</taxon>
        <taxon>Clostridia</taxon>
        <taxon>Eubacteriales</taxon>
        <taxon>Oscillospiraceae</taxon>
        <taxon>Ruminococcus</taxon>
    </lineage>
</organism>
<name>A0A1M7KEX9_RUMFL</name>
<evidence type="ECO:0000313" key="2">
    <source>
        <dbReference type="Proteomes" id="UP000184394"/>
    </source>
</evidence>
<reference evidence="1 2" key="1">
    <citation type="submission" date="2016-11" db="EMBL/GenBank/DDBJ databases">
        <authorList>
            <person name="Jaros S."/>
            <person name="Januszkiewicz K."/>
            <person name="Wedrychowicz H."/>
        </authorList>
    </citation>
    <scope>NUCLEOTIDE SEQUENCE [LARGE SCALE GENOMIC DNA]</scope>
    <source>
        <strain evidence="1 2">Y1</strain>
    </source>
</reference>